<organism evidence="3 4">
    <name type="scientific">Micromonospora thermarum</name>
    <dbReference type="NCBI Taxonomy" id="2720024"/>
    <lineage>
        <taxon>Bacteria</taxon>
        <taxon>Bacillati</taxon>
        <taxon>Actinomycetota</taxon>
        <taxon>Actinomycetes</taxon>
        <taxon>Micromonosporales</taxon>
        <taxon>Micromonosporaceae</taxon>
        <taxon>Micromonospora</taxon>
    </lineage>
</organism>
<feature type="coiled-coil region" evidence="1">
    <location>
        <begin position="116"/>
        <end position="271"/>
    </location>
</feature>
<feature type="transmembrane region" description="Helical" evidence="2">
    <location>
        <begin position="663"/>
        <end position="680"/>
    </location>
</feature>
<evidence type="ECO:0000313" key="3">
    <source>
        <dbReference type="EMBL" id="NJP33680.1"/>
    </source>
</evidence>
<accession>A0ABX0ZCT4</accession>
<evidence type="ECO:0000256" key="1">
    <source>
        <dbReference type="SAM" id="Coils"/>
    </source>
</evidence>
<evidence type="ECO:0008006" key="5">
    <source>
        <dbReference type="Google" id="ProtNLM"/>
    </source>
</evidence>
<gene>
    <name evidence="3" type="ORF">HCJ94_17250</name>
</gene>
<keyword evidence="2" id="KW-1133">Transmembrane helix</keyword>
<name>A0ABX0ZCT4_9ACTN</name>
<keyword evidence="2" id="KW-0472">Membrane</keyword>
<keyword evidence="4" id="KW-1185">Reference proteome</keyword>
<evidence type="ECO:0000313" key="4">
    <source>
        <dbReference type="Proteomes" id="UP000783871"/>
    </source>
</evidence>
<evidence type="ECO:0000256" key="2">
    <source>
        <dbReference type="SAM" id="Phobius"/>
    </source>
</evidence>
<sequence>MSDTSLVFNVTGRDRGVNALLAKTAANVRASNVAGAASTVALGAAMASAGAHAVALGSSVMGAVGAIGLLPGMVAATAATVVGAKAVTMGLGEAWKATGVAAAGGGGRAINTAKAVAAAQREVRAATQALADAQRDALTAQQAVTRARADETERLEDLARSVEEARLDEEEAVAAVTQAERDLADARATGNPDNIAAADRAYRRAQQTLDGIRDRVEDLSAEQADGARKGVEGSDAVQAALRRQEDAQRQVEQAAQRLADAQDAVREASVSAATGGIDPAAQALAKLSPNGRAVILTLRALAPAWQAAARAGQQATFRGVAGDLRGLSSTYLPMATRWLVRMGGSFNLAIRQSAGLAQTKQFVDDVGLVTGNTSTAVDRLARAVRPVINGLMQFAAVGSGFLPGMAGEVLSIAQRFERWAIAARESGRMQQWMATGIAVLKDLGAIAGNVVGSIRAVFAAGDDGGATLDALVRGTAAMRAWLESAEGQERVGQVLSTLRDILGGLASGFTSTDAPAGAFWDTLSVGGTVVSFLADNTDLLAKALPYLAAGFLLSRAAQTGANIAAIVSLPLKAAEVAATWGMRSAIRAQTAALIQNTAVARGAAAASRANTAATVAGDAATKRSVAGMIAQRVALMASRAATALATVAQWAYNIAQMASPTTWIILAIVALIGVIILIAAKTDWFQKAWNWAWGGVKAAAAAVGDWFMNTLWRRLILGTYNNIVNGGTRFLGWYLGLPGRLAKGLARVGSIILSPFKWGFNQIARFWNNTVGRLSFTAPSWIPMFGGMGWSMPKLPMLAKGGTFTADGGAAIVGEDGPEVITGVRGASVVPLPKSGGDSGAGGGRRGRSRLVIVAGDREAVAELRRLQEQYGF</sequence>
<dbReference type="EMBL" id="JAATEO010000018">
    <property type="protein sequence ID" value="NJP33680.1"/>
    <property type="molecule type" value="Genomic_DNA"/>
</dbReference>
<protein>
    <recommendedName>
        <fullName evidence="5">Phage-related protein</fullName>
    </recommendedName>
</protein>
<reference evidence="3 4" key="1">
    <citation type="submission" date="2020-03" db="EMBL/GenBank/DDBJ databases">
        <title>WGS of actinomycetes isolated from Thailand.</title>
        <authorList>
            <person name="Thawai C."/>
        </authorList>
    </citation>
    <scope>NUCLEOTIDE SEQUENCE [LARGE SCALE GENOMIC DNA]</scope>
    <source>
        <strain evidence="3 4">HSS6-12</strain>
    </source>
</reference>
<proteinExistence type="predicted"/>
<keyword evidence="1" id="KW-0175">Coiled coil</keyword>
<comment type="caution">
    <text evidence="3">The sequence shown here is derived from an EMBL/GenBank/DDBJ whole genome shotgun (WGS) entry which is preliminary data.</text>
</comment>
<keyword evidence="2" id="KW-0812">Transmembrane</keyword>
<dbReference type="RefSeq" id="WP_168002052.1">
    <property type="nucleotide sequence ID" value="NZ_JAATEO010000018.1"/>
</dbReference>
<dbReference type="Proteomes" id="UP000783871">
    <property type="component" value="Unassembled WGS sequence"/>
</dbReference>